<dbReference type="EMBL" id="CP065689">
    <property type="protein sequence ID" value="QPS59621.1"/>
    <property type="molecule type" value="Genomic_DNA"/>
</dbReference>
<comment type="catalytic activity">
    <reaction evidence="4">
        <text>1D-myo-inositol 2-(L-cysteinylamino)-2-deoxy-alpha-D-glucopyranoside + acetyl-CoA = mycothiol + CoA + H(+)</text>
        <dbReference type="Rhea" id="RHEA:26172"/>
        <dbReference type="ChEBI" id="CHEBI:15378"/>
        <dbReference type="ChEBI" id="CHEBI:16768"/>
        <dbReference type="ChEBI" id="CHEBI:57287"/>
        <dbReference type="ChEBI" id="CHEBI:57288"/>
        <dbReference type="ChEBI" id="CHEBI:58887"/>
        <dbReference type="EC" id="2.3.1.189"/>
    </reaction>
</comment>
<feature type="binding site" evidence="4">
    <location>
        <position position="243"/>
    </location>
    <ligand>
        <name>1D-myo-inositol 2-(L-cysteinylamino)-2-deoxy-alpha-D-glucopyranoside</name>
        <dbReference type="ChEBI" id="CHEBI:58887"/>
    </ligand>
</feature>
<feature type="binding site" evidence="4">
    <location>
        <position position="232"/>
    </location>
    <ligand>
        <name>1D-myo-inositol 2-(L-cysteinylamino)-2-deoxy-alpha-D-glucopyranoside</name>
        <dbReference type="ChEBI" id="CHEBI:58887"/>
    </ligand>
</feature>
<feature type="domain" description="N-acetyltransferase" evidence="5">
    <location>
        <begin position="3"/>
        <end position="133"/>
    </location>
</feature>
<dbReference type="GeneID" id="70782355"/>
<feature type="binding site" evidence="4">
    <location>
        <begin position="286"/>
        <end position="291"/>
    </location>
    <ligand>
        <name>acetyl-CoA</name>
        <dbReference type="ChEBI" id="CHEBI:57288"/>
        <label>2</label>
    </ligand>
</feature>
<dbReference type="GO" id="GO:0010125">
    <property type="term" value="P:mycothiol biosynthetic process"/>
    <property type="evidence" value="ECO:0007669"/>
    <property type="project" value="UniProtKB-UniRule"/>
</dbReference>
<feature type="binding site" evidence="4">
    <location>
        <position position="281"/>
    </location>
    <ligand>
        <name>1D-myo-inositol 2-(L-cysteinylamino)-2-deoxy-alpha-D-glucopyranoside</name>
        <dbReference type="ChEBI" id="CHEBI:58887"/>
    </ligand>
</feature>
<evidence type="ECO:0000256" key="2">
    <source>
        <dbReference type="ARBA" id="ARBA00022737"/>
    </source>
</evidence>
<keyword evidence="2 4" id="KW-0677">Repeat</keyword>
<comment type="function">
    <text evidence="4">Catalyzes the transfer of acetyl from acetyl-CoA to desacetylmycothiol (Cys-GlcN-Ins) to form mycothiol.</text>
</comment>
<comment type="subunit">
    <text evidence="4">Monomer.</text>
</comment>
<dbReference type="InterPro" id="IPR000182">
    <property type="entry name" value="GNAT_dom"/>
</dbReference>
<evidence type="ECO:0000256" key="1">
    <source>
        <dbReference type="ARBA" id="ARBA00022679"/>
    </source>
</evidence>
<evidence type="ECO:0000256" key="3">
    <source>
        <dbReference type="ARBA" id="ARBA00023315"/>
    </source>
</evidence>
<dbReference type="EC" id="2.3.1.189" evidence="4"/>
<gene>
    <name evidence="4 7" type="primary">mshD</name>
    <name evidence="6" type="ORF">I6G51_12340</name>
    <name evidence="7" type="ORF">NCTC10288_00413</name>
</gene>
<accession>A0A2X4R996</accession>
<keyword evidence="9" id="KW-1185">Reference proteome</keyword>
<name>A0A2X4R996_9CORY</name>
<feature type="binding site" evidence="4">
    <location>
        <position position="179"/>
    </location>
    <ligand>
        <name>1D-myo-inositol 2-(L-cysteinylamino)-2-deoxy-alpha-D-glucopyranoside</name>
        <dbReference type="ChEBI" id="CHEBI:58887"/>
    </ligand>
</feature>
<dbReference type="HAMAP" id="MF_01698">
    <property type="entry name" value="MshD"/>
    <property type="match status" value="1"/>
</dbReference>
<organism evidence="7 8">
    <name type="scientific">Corynebacterium minutissimum</name>
    <dbReference type="NCBI Taxonomy" id="38301"/>
    <lineage>
        <taxon>Bacteria</taxon>
        <taxon>Bacillati</taxon>
        <taxon>Actinomycetota</taxon>
        <taxon>Actinomycetes</taxon>
        <taxon>Mycobacteriales</taxon>
        <taxon>Corynebacteriaceae</taxon>
        <taxon>Corynebacterium</taxon>
    </lineage>
</organism>
<reference evidence="7 8" key="1">
    <citation type="submission" date="2018-06" db="EMBL/GenBank/DDBJ databases">
        <authorList>
            <consortium name="Pathogen Informatics"/>
            <person name="Doyle S."/>
        </authorList>
    </citation>
    <scope>NUCLEOTIDE SEQUENCE [LARGE SCALE GENOMIC DNA]</scope>
    <source>
        <strain evidence="7 8">NCTC10288</strain>
    </source>
</reference>
<dbReference type="PROSITE" id="PS51186">
    <property type="entry name" value="GNAT"/>
    <property type="match status" value="2"/>
</dbReference>
<evidence type="ECO:0000313" key="9">
    <source>
        <dbReference type="Proteomes" id="UP000594905"/>
    </source>
</evidence>
<dbReference type="InterPro" id="IPR016181">
    <property type="entry name" value="Acyl_CoA_acyltransferase"/>
</dbReference>
<dbReference type="PIRSF" id="PIRSF021524">
    <property type="entry name" value="MSH_acetyltransferase"/>
    <property type="match status" value="1"/>
</dbReference>
<dbReference type="PANTHER" id="PTHR43072">
    <property type="entry name" value="N-ACETYLTRANSFERASE"/>
    <property type="match status" value="1"/>
</dbReference>
<reference evidence="6 9" key="2">
    <citation type="submission" date="2020-12" db="EMBL/GenBank/DDBJ databases">
        <title>FDA dAtabase for Regulatory Grade micrObial Sequences (FDA-ARGOS): Supporting development and validation of Infectious Disease Dx tests.</title>
        <authorList>
            <person name="Sproer C."/>
            <person name="Gronow S."/>
            <person name="Severitt S."/>
            <person name="Schroder I."/>
            <person name="Tallon L."/>
            <person name="Sadzewicz L."/>
            <person name="Zhao X."/>
            <person name="Boylan J."/>
            <person name="Ott S."/>
            <person name="Bowen H."/>
            <person name="Vavikolanu K."/>
            <person name="Mehta A."/>
            <person name="Aluvathingal J."/>
            <person name="Nadendla S."/>
            <person name="Lowell S."/>
            <person name="Myers T."/>
            <person name="Yan Y."/>
            <person name="Sichtig H."/>
        </authorList>
    </citation>
    <scope>NUCLEOTIDE SEQUENCE [LARGE SCALE GENOMIC DNA]</scope>
    <source>
        <strain evidence="6 9">FDAARGOS_894</strain>
    </source>
</reference>
<proteinExistence type="inferred from homology"/>
<dbReference type="SUPFAM" id="SSF55729">
    <property type="entry name" value="Acyl-CoA N-acyltransferases (Nat)"/>
    <property type="match status" value="2"/>
</dbReference>
<protein>
    <recommendedName>
        <fullName evidence="4">Mycothiol acetyltransferase</fullName>
        <shortName evidence="4">MSH acetyltransferase</shortName>
        <ecNumber evidence="4">2.3.1.189</ecNumber>
    </recommendedName>
    <alternativeName>
        <fullName evidence="4">Mycothiol synthase</fullName>
    </alternativeName>
</protein>
<evidence type="ECO:0000313" key="7">
    <source>
        <dbReference type="EMBL" id="SQH98709.1"/>
    </source>
</evidence>
<dbReference type="STRING" id="38301.NX84_10895"/>
<dbReference type="NCBIfam" id="TIGR03448">
    <property type="entry name" value="mycothiol_MshD"/>
    <property type="match status" value="1"/>
</dbReference>
<feature type="domain" description="N-acetyltransferase" evidence="5">
    <location>
        <begin position="153"/>
        <end position="311"/>
    </location>
</feature>
<dbReference type="GO" id="GO:0035447">
    <property type="term" value="F:mycothiol synthase activity"/>
    <property type="evidence" value="ECO:0007669"/>
    <property type="project" value="UniProtKB-UniRule"/>
</dbReference>
<dbReference type="OrthoDB" id="3208058at2"/>
<feature type="binding site" evidence="4">
    <location>
        <begin position="73"/>
        <end position="75"/>
    </location>
    <ligand>
        <name>acetyl-CoA</name>
        <dbReference type="ChEBI" id="CHEBI:57288"/>
        <label>1</label>
    </ligand>
</feature>
<sequence length="311" mass="34319">MNIETRTLPQHLDLAEQVALLAQNAAAHDGIDPLSEQFLLGLRDARLGHEHLLARIGEDIVGVAARDGDQVELVVSPNHRRAGVGQALYDALPAHPHLWAHGNLPAAQALAKKNGMDVVRRLLVMAIEGKALRDAAGRPSLDEGLDILSYAESVERYDRAHAEEEWVRVNNEAFSWHPEQGGWDIERLQRGMEAEWFDPTDVLFLWDGIGGSDESAAPDHAGVTMAGFHWLKWHTEEEPAFGEVYVVGLSEAFRGRRLGGPLLSAGLQRMVDKGAEKVILYVEADNEPAVKAYERLGFSIAEEHCVWAKSD</sequence>
<dbReference type="Pfam" id="PF00583">
    <property type="entry name" value="Acetyltransf_1"/>
    <property type="match status" value="1"/>
</dbReference>
<evidence type="ECO:0000313" key="8">
    <source>
        <dbReference type="Proteomes" id="UP000249264"/>
    </source>
</evidence>
<dbReference type="Gene3D" id="3.40.630.30">
    <property type="match status" value="1"/>
</dbReference>
<keyword evidence="1 4" id="KW-0808">Transferase</keyword>
<keyword evidence="3 4" id="KW-0012">Acyltransferase</keyword>
<dbReference type="EMBL" id="LS483460">
    <property type="protein sequence ID" value="SQH98709.1"/>
    <property type="molecule type" value="Genomic_DNA"/>
</dbReference>
<evidence type="ECO:0000259" key="5">
    <source>
        <dbReference type="PROSITE" id="PS51186"/>
    </source>
</evidence>
<dbReference type="KEGG" id="cmin:NCTC10288_00413"/>
<feature type="binding site" evidence="4">
    <location>
        <begin position="247"/>
        <end position="249"/>
    </location>
    <ligand>
        <name>acetyl-CoA</name>
        <dbReference type="ChEBI" id="CHEBI:57288"/>
        <label>2</label>
    </ligand>
</feature>
<evidence type="ECO:0000256" key="4">
    <source>
        <dbReference type="HAMAP-Rule" id="MF_01698"/>
    </source>
</evidence>
<feature type="binding site" evidence="4">
    <location>
        <position position="36"/>
    </location>
    <ligand>
        <name>1D-myo-inositol 2-(L-cysteinylamino)-2-deoxy-alpha-D-glucopyranoside</name>
        <dbReference type="ChEBI" id="CHEBI:58887"/>
    </ligand>
</feature>
<dbReference type="InterPro" id="IPR017813">
    <property type="entry name" value="Mycothiol_AcTrfase"/>
</dbReference>
<dbReference type="Proteomes" id="UP000594905">
    <property type="component" value="Chromosome"/>
</dbReference>
<dbReference type="RefSeq" id="WP_039676658.1">
    <property type="nucleotide sequence ID" value="NZ_CP065689.1"/>
</dbReference>
<comment type="caution">
    <text evidence="4">Lacks conserved residue(s) required for the propagation of feature annotation.</text>
</comment>
<dbReference type="AlphaFoldDB" id="A0A2X4R996"/>
<dbReference type="Proteomes" id="UP000249264">
    <property type="component" value="Chromosome 1"/>
</dbReference>
<comment type="similarity">
    <text evidence="4">Belongs to the acetyltransferase family. MshD subfamily.</text>
</comment>
<evidence type="ECO:0000313" key="6">
    <source>
        <dbReference type="EMBL" id="QPS59621.1"/>
    </source>
</evidence>